<name>A0ABP4YMI3_9ACTN</name>
<dbReference type="SUPFAM" id="SSF109854">
    <property type="entry name" value="DinB/YfiT-like putative metalloenzymes"/>
    <property type="match status" value="1"/>
</dbReference>
<dbReference type="InterPro" id="IPR010872">
    <property type="entry name" value="MDMPI_C-term_domain"/>
</dbReference>
<dbReference type="InterPro" id="IPR034660">
    <property type="entry name" value="DinB/YfiT-like"/>
</dbReference>
<evidence type="ECO:0000313" key="3">
    <source>
        <dbReference type="EMBL" id="GAA1818913.1"/>
    </source>
</evidence>
<dbReference type="Gene3D" id="3.30.1050.20">
    <property type="match status" value="1"/>
</dbReference>
<reference evidence="4" key="1">
    <citation type="journal article" date="2019" name="Int. J. Syst. Evol. Microbiol.">
        <title>The Global Catalogue of Microorganisms (GCM) 10K type strain sequencing project: providing services to taxonomists for standard genome sequencing and annotation.</title>
        <authorList>
            <consortium name="The Broad Institute Genomics Platform"/>
            <consortium name="The Broad Institute Genome Sequencing Center for Infectious Disease"/>
            <person name="Wu L."/>
            <person name="Ma J."/>
        </authorList>
    </citation>
    <scope>NUCLEOTIDE SEQUENCE [LARGE SCALE GENOMIC DNA]</scope>
    <source>
        <strain evidence="4">JCM 13250</strain>
    </source>
</reference>
<feature type="domain" description="Mycothiol-dependent maleylpyruvate isomerase metal-binding" evidence="2">
    <location>
        <begin position="17"/>
        <end position="153"/>
    </location>
</feature>
<keyword evidence="4" id="KW-1185">Reference proteome</keyword>
<evidence type="ECO:0000259" key="2">
    <source>
        <dbReference type="Pfam" id="PF11716"/>
    </source>
</evidence>
<dbReference type="EMBL" id="BAAALT010000158">
    <property type="protein sequence ID" value="GAA1818913.1"/>
    <property type="molecule type" value="Genomic_DNA"/>
</dbReference>
<feature type="domain" description="MDMPI C-terminal" evidence="1">
    <location>
        <begin position="160"/>
        <end position="227"/>
    </location>
</feature>
<dbReference type="NCBIfam" id="TIGR03083">
    <property type="entry name" value="maleylpyruvate isomerase family mycothiol-dependent enzyme"/>
    <property type="match status" value="1"/>
</dbReference>
<dbReference type="GO" id="GO:0016853">
    <property type="term" value="F:isomerase activity"/>
    <property type="evidence" value="ECO:0007669"/>
    <property type="project" value="UniProtKB-KW"/>
</dbReference>
<gene>
    <name evidence="3" type="primary">nagL</name>
    <name evidence="3" type="ORF">GCM10009682_44540</name>
</gene>
<dbReference type="Pfam" id="PF07398">
    <property type="entry name" value="MDMPI_C"/>
    <property type="match status" value="1"/>
</dbReference>
<organism evidence="3 4">
    <name type="scientific">Luedemannella flava</name>
    <dbReference type="NCBI Taxonomy" id="349316"/>
    <lineage>
        <taxon>Bacteria</taxon>
        <taxon>Bacillati</taxon>
        <taxon>Actinomycetota</taxon>
        <taxon>Actinomycetes</taxon>
        <taxon>Micromonosporales</taxon>
        <taxon>Micromonosporaceae</taxon>
        <taxon>Luedemannella</taxon>
    </lineage>
</organism>
<comment type="caution">
    <text evidence="3">The sequence shown here is derived from an EMBL/GenBank/DDBJ whole genome shotgun (WGS) entry which is preliminary data.</text>
</comment>
<protein>
    <submittedName>
        <fullName evidence="3">Mycothiol-dependent maleylpyruvate isomerase NagL</fullName>
    </submittedName>
</protein>
<evidence type="ECO:0000313" key="4">
    <source>
        <dbReference type="Proteomes" id="UP001500218"/>
    </source>
</evidence>
<dbReference type="Pfam" id="PF11716">
    <property type="entry name" value="MDMPI_N"/>
    <property type="match status" value="1"/>
</dbReference>
<dbReference type="SUPFAM" id="SSF55718">
    <property type="entry name" value="SCP-like"/>
    <property type="match status" value="1"/>
</dbReference>
<dbReference type="Gene3D" id="1.20.120.450">
    <property type="entry name" value="dinb family like domain"/>
    <property type="match status" value="1"/>
</dbReference>
<dbReference type="Proteomes" id="UP001500218">
    <property type="component" value="Unassembled WGS sequence"/>
</dbReference>
<proteinExistence type="predicted"/>
<keyword evidence="3" id="KW-0413">Isomerase</keyword>
<dbReference type="InterPro" id="IPR024344">
    <property type="entry name" value="MDMPI_metal-binding"/>
</dbReference>
<dbReference type="InterPro" id="IPR036527">
    <property type="entry name" value="SCP2_sterol-bd_dom_sf"/>
</dbReference>
<dbReference type="InterPro" id="IPR017517">
    <property type="entry name" value="Maleyloyr_isom"/>
</dbReference>
<accession>A0ABP4YMI3</accession>
<sequence length="238" mass="25183">MGRLDTLDQGATLPWMRKGTAVFTDAVARLDDAAFAAPSLLPGWSRAHVIGHVARNAEGLTRLCEWAATGVETPMYASRESRDADIEASAVLRPAALREDLVTTASRLTAALSTLDDTARRATVRGASGLEFPAARIPWLRVREVWLHAVDLAADVSFDDIPAPLVDALIDDVTGSLSKHPDCPPVLLVPLDRGDTVRFGPPGVAPTEVTGTAAQLVGWVSGRAGAPSPTDVILPAWL</sequence>
<evidence type="ECO:0000259" key="1">
    <source>
        <dbReference type="Pfam" id="PF07398"/>
    </source>
</evidence>
<dbReference type="RefSeq" id="WP_344135647.1">
    <property type="nucleotide sequence ID" value="NZ_BAAALT010000158.1"/>
</dbReference>